<protein>
    <submittedName>
        <fullName evidence="4">Antibiotic biosynthesis regulator FhaB</fullName>
    </submittedName>
</protein>
<dbReference type="Proteomes" id="UP001501237">
    <property type="component" value="Unassembled WGS sequence"/>
</dbReference>
<dbReference type="RefSeq" id="WP_344828841.1">
    <property type="nucleotide sequence ID" value="NZ_BAAAUV010000007.1"/>
</dbReference>
<evidence type="ECO:0000313" key="4">
    <source>
        <dbReference type="EMBL" id="GAA3212814.1"/>
    </source>
</evidence>
<evidence type="ECO:0000256" key="2">
    <source>
        <dbReference type="SAM" id="MobiDB-lite"/>
    </source>
</evidence>
<proteinExistence type="predicted"/>
<dbReference type="Pfam" id="PF00498">
    <property type="entry name" value="FHA"/>
    <property type="match status" value="1"/>
</dbReference>
<comment type="caution">
    <text evidence="4">The sequence shown here is derived from an EMBL/GenBank/DDBJ whole genome shotgun (WGS) entry which is preliminary data.</text>
</comment>
<sequence>MTPITLTLIKIAFLAVLWLFVIAAVGVIRADLFGSRAAERAASRPPRQPRQRANARSPRTSETSPATPRGERQAPHQQQAPVQQQASAAPTTLLVVEGPLQGTTIDLATSGPITIGRAPDSTLVVTDDYASSRHARIHNQQGVWVVEDLNSTNGTFLGRAKVTQPTQLPVGVPVRIGKTVIELRK</sequence>
<dbReference type="Gene3D" id="2.60.200.20">
    <property type="match status" value="1"/>
</dbReference>
<dbReference type="EMBL" id="BAAAUV010000007">
    <property type="protein sequence ID" value="GAA3212814.1"/>
    <property type="molecule type" value="Genomic_DNA"/>
</dbReference>
<keyword evidence="1" id="KW-0597">Phosphoprotein</keyword>
<feature type="domain" description="FHA" evidence="3">
    <location>
        <begin position="113"/>
        <end position="162"/>
    </location>
</feature>
<dbReference type="SMART" id="SM00240">
    <property type="entry name" value="FHA"/>
    <property type="match status" value="1"/>
</dbReference>
<reference evidence="5" key="1">
    <citation type="journal article" date="2019" name="Int. J. Syst. Evol. Microbiol.">
        <title>The Global Catalogue of Microorganisms (GCM) 10K type strain sequencing project: providing services to taxonomists for standard genome sequencing and annotation.</title>
        <authorList>
            <consortium name="The Broad Institute Genomics Platform"/>
            <consortium name="The Broad Institute Genome Sequencing Center for Infectious Disease"/>
            <person name="Wu L."/>
            <person name="Ma J."/>
        </authorList>
    </citation>
    <scope>NUCLEOTIDE SEQUENCE [LARGE SCALE GENOMIC DNA]</scope>
    <source>
        <strain evidence="5">JCM 9377</strain>
    </source>
</reference>
<accession>A0ABP6QCQ7</accession>
<evidence type="ECO:0000259" key="3">
    <source>
        <dbReference type="PROSITE" id="PS50006"/>
    </source>
</evidence>
<keyword evidence="5" id="KW-1185">Reference proteome</keyword>
<evidence type="ECO:0000256" key="1">
    <source>
        <dbReference type="ARBA" id="ARBA00022553"/>
    </source>
</evidence>
<feature type="region of interest" description="Disordered" evidence="2">
    <location>
        <begin position="37"/>
        <end position="88"/>
    </location>
</feature>
<evidence type="ECO:0000313" key="5">
    <source>
        <dbReference type="Proteomes" id="UP001501237"/>
    </source>
</evidence>
<gene>
    <name evidence="4" type="primary">fhaB</name>
    <name evidence="4" type="ORF">GCM10010468_32390</name>
</gene>
<name>A0ABP6QCQ7_9ACTN</name>
<feature type="compositionally biased region" description="Low complexity" evidence="2">
    <location>
        <begin position="75"/>
        <end position="88"/>
    </location>
</feature>
<dbReference type="InterPro" id="IPR000253">
    <property type="entry name" value="FHA_dom"/>
</dbReference>
<organism evidence="4 5">
    <name type="scientific">Actinocorallia longicatena</name>
    <dbReference type="NCBI Taxonomy" id="111803"/>
    <lineage>
        <taxon>Bacteria</taxon>
        <taxon>Bacillati</taxon>
        <taxon>Actinomycetota</taxon>
        <taxon>Actinomycetes</taxon>
        <taxon>Streptosporangiales</taxon>
        <taxon>Thermomonosporaceae</taxon>
        <taxon>Actinocorallia</taxon>
    </lineage>
</organism>
<dbReference type="PROSITE" id="PS50006">
    <property type="entry name" value="FHA_DOMAIN"/>
    <property type="match status" value="1"/>
</dbReference>
<dbReference type="InterPro" id="IPR050923">
    <property type="entry name" value="Cell_Proc_Reg/RNA_Proc"/>
</dbReference>
<dbReference type="InterPro" id="IPR008984">
    <property type="entry name" value="SMAD_FHA_dom_sf"/>
</dbReference>
<dbReference type="SUPFAM" id="SSF49879">
    <property type="entry name" value="SMAD/FHA domain"/>
    <property type="match status" value="1"/>
</dbReference>
<dbReference type="PANTHER" id="PTHR23308">
    <property type="entry name" value="NUCLEAR INHIBITOR OF PROTEIN PHOSPHATASE-1"/>
    <property type="match status" value="1"/>
</dbReference>